<dbReference type="VEuPathDB" id="FungiDB:MFRU_060g00190"/>
<protein>
    <submittedName>
        <fullName evidence="1">Uncharacterized protein</fullName>
    </submittedName>
</protein>
<proteinExistence type="predicted"/>
<comment type="caution">
    <text evidence="1">The sequence shown here is derived from an EMBL/GenBank/DDBJ whole genome shotgun (WGS) entry which is preliminary data.</text>
</comment>
<keyword evidence="2" id="KW-1185">Reference proteome</keyword>
<accession>A0A5M9JSH0</accession>
<name>A0A5M9JSH0_MONFR</name>
<reference evidence="1 2" key="1">
    <citation type="submission" date="2019-06" db="EMBL/GenBank/DDBJ databases">
        <title>Genome Sequence of the Brown Rot Fungal Pathogen Monilinia fructicola.</title>
        <authorList>
            <person name="De Miccolis Angelini R.M."/>
            <person name="Landi L."/>
            <person name="Abate D."/>
            <person name="Pollastro S."/>
            <person name="Romanazzi G."/>
            <person name="Faretra F."/>
        </authorList>
    </citation>
    <scope>NUCLEOTIDE SEQUENCE [LARGE SCALE GENOMIC DNA]</scope>
    <source>
        <strain evidence="1 2">Mfrc123</strain>
    </source>
</reference>
<organism evidence="1 2">
    <name type="scientific">Monilinia fructicola</name>
    <name type="common">Brown rot fungus</name>
    <name type="synonym">Ciboria fructicola</name>
    <dbReference type="NCBI Taxonomy" id="38448"/>
    <lineage>
        <taxon>Eukaryota</taxon>
        <taxon>Fungi</taxon>
        <taxon>Dikarya</taxon>
        <taxon>Ascomycota</taxon>
        <taxon>Pezizomycotina</taxon>
        <taxon>Leotiomycetes</taxon>
        <taxon>Helotiales</taxon>
        <taxon>Sclerotiniaceae</taxon>
        <taxon>Monilinia</taxon>
    </lineage>
</organism>
<evidence type="ECO:0000313" key="2">
    <source>
        <dbReference type="Proteomes" id="UP000322873"/>
    </source>
</evidence>
<dbReference type="EMBL" id="VICG01000005">
    <property type="protein sequence ID" value="KAA8572201.1"/>
    <property type="molecule type" value="Genomic_DNA"/>
</dbReference>
<evidence type="ECO:0000313" key="1">
    <source>
        <dbReference type="EMBL" id="KAA8572201.1"/>
    </source>
</evidence>
<dbReference type="AlphaFoldDB" id="A0A5M9JSH0"/>
<gene>
    <name evidence="1" type="ORF">EYC84_002109</name>
</gene>
<sequence>MVSTGLLVKVTEGKGNPNLARKSLTVPMNNRTATPSSIQYSELSLRYTFASHTSQYIQQYISTDASDPSVPLIQASQPFSSSIPTYSTVLVISDP</sequence>
<dbReference type="Proteomes" id="UP000322873">
    <property type="component" value="Unassembled WGS sequence"/>
</dbReference>